<geneLocation type="plasmid" evidence="10">
    <name>pc0210c1</name>
</geneLocation>
<name>A0A6G7BB45_9LACO</name>
<feature type="compositionally biased region" description="Basic residues" evidence="5">
    <location>
        <begin position="378"/>
        <end position="388"/>
    </location>
</feature>
<keyword evidence="8" id="KW-0614">Plasmid</keyword>
<dbReference type="GO" id="GO:0032196">
    <property type="term" value="P:transposition"/>
    <property type="evidence" value="ECO:0007669"/>
    <property type="project" value="UniProtKB-KW"/>
</dbReference>
<dbReference type="RefSeq" id="WP_164824134.1">
    <property type="nucleotide sequence ID" value="NZ_CP049229.1"/>
</dbReference>
<feature type="domain" description="Cas12f1-like TNB" evidence="7">
    <location>
        <begin position="333"/>
        <end position="414"/>
    </location>
</feature>
<dbReference type="EMBL" id="CP049229">
    <property type="protein sequence ID" value="QIH24451.1"/>
    <property type="molecule type" value="Genomic_DNA"/>
</dbReference>
<evidence type="ECO:0000256" key="1">
    <source>
        <dbReference type="ARBA" id="ARBA00008761"/>
    </source>
</evidence>
<evidence type="ECO:0000259" key="6">
    <source>
        <dbReference type="Pfam" id="PF01385"/>
    </source>
</evidence>
<evidence type="ECO:0000313" key="9">
    <source>
        <dbReference type="EMBL" id="QIH24451.1"/>
    </source>
</evidence>
<geneLocation type="plasmid" evidence="8">
    <name>pC0210C1</name>
</geneLocation>
<evidence type="ECO:0000256" key="2">
    <source>
        <dbReference type="ARBA" id="ARBA00022578"/>
    </source>
</evidence>
<feature type="domain" description="Probable transposase IS891/IS1136/IS1341" evidence="6">
    <location>
        <begin position="188"/>
        <end position="313"/>
    </location>
</feature>
<proteinExistence type="inferred from homology"/>
<dbReference type="EMBL" id="CP049229">
    <property type="protein sequence ID" value="QIH24434.1"/>
    <property type="molecule type" value="Genomic_DNA"/>
</dbReference>
<reference evidence="8 10" key="1">
    <citation type="submission" date="2020-02" db="EMBL/GenBank/DDBJ databases">
        <title>Complete genome sequences of six Lactobacillus iners strains isolated from the human vagina.</title>
        <authorList>
            <person name="France M.T."/>
            <person name="Rutt L."/>
            <person name="Narina S."/>
            <person name="Arbaugh S."/>
            <person name="Humphrys M.S."/>
            <person name="Ma B."/>
            <person name="Hayward M.R."/>
            <person name="Relman D."/>
            <person name="Kwon D.S."/>
            <person name="Ravel J."/>
        </authorList>
    </citation>
    <scope>NUCLEOTIDE SEQUENCE [LARGE SCALE GENOMIC DNA]</scope>
    <source>
        <strain evidence="8 10">C0210C1</strain>
        <plasmid evidence="8">pC0210C1</plasmid>
        <plasmid evidence="10">pc0210c1</plasmid>
    </source>
</reference>
<evidence type="ECO:0000256" key="5">
    <source>
        <dbReference type="SAM" id="MobiDB-lite"/>
    </source>
</evidence>
<evidence type="ECO:0000256" key="3">
    <source>
        <dbReference type="ARBA" id="ARBA00023125"/>
    </source>
</evidence>
<keyword evidence="4" id="KW-0233">DNA recombination</keyword>
<protein>
    <submittedName>
        <fullName evidence="8">IS200/IS605 family element transposase accessory protein TnpB</fullName>
    </submittedName>
</protein>
<dbReference type="Pfam" id="PF01385">
    <property type="entry name" value="OrfB_IS605"/>
    <property type="match status" value="1"/>
</dbReference>
<dbReference type="InterPro" id="IPR010095">
    <property type="entry name" value="Cas12f1-like_TNB"/>
</dbReference>
<comment type="similarity">
    <text evidence="1">In the C-terminal section; belongs to the transposase 35 family.</text>
</comment>
<dbReference type="AlphaFoldDB" id="A0A6G7BB45"/>
<evidence type="ECO:0000313" key="10">
    <source>
        <dbReference type="Proteomes" id="UP000501676"/>
    </source>
</evidence>
<keyword evidence="2" id="KW-0815">Transposition</keyword>
<gene>
    <name evidence="8" type="primary">tnpB</name>
    <name evidence="8" type="ORF">G6Z83_06860</name>
    <name evidence="9" type="ORF">G6Z83_06945</name>
</gene>
<dbReference type="GO" id="GO:0003677">
    <property type="term" value="F:DNA binding"/>
    <property type="evidence" value="ECO:0007669"/>
    <property type="project" value="UniProtKB-KW"/>
</dbReference>
<evidence type="ECO:0000256" key="4">
    <source>
        <dbReference type="ARBA" id="ARBA00023172"/>
    </source>
</evidence>
<evidence type="ECO:0000313" key="8">
    <source>
        <dbReference type="EMBL" id="QIH24434.1"/>
    </source>
</evidence>
<feature type="region of interest" description="Disordered" evidence="5">
    <location>
        <begin position="363"/>
        <end position="388"/>
    </location>
</feature>
<dbReference type="Proteomes" id="UP000501676">
    <property type="component" value="Plasmid pC0210C1"/>
</dbReference>
<dbReference type="Pfam" id="PF07282">
    <property type="entry name" value="Cas12f1-like_TNB"/>
    <property type="match status" value="1"/>
</dbReference>
<evidence type="ECO:0000259" key="7">
    <source>
        <dbReference type="Pfam" id="PF07282"/>
    </source>
</evidence>
<accession>A0A6G7BB45</accession>
<sequence length="442" mass="51416">MAKKKQMLRNQPDYDCLSSEYFVKGNPLLDQYSHKAHDLYNRALYDLRQGLFKRKYINGYGQLDSMFKRRYLNRESMLYHELGYVQSAQQTLKEVNTVWNAWLSALKAYRKNPTKFTGKPRIPRYLRKNQRHTFFVTNQNAQIKDGYLVIPKFKFKLKLAPQITVLQRVAFKSCYGGYKVIVQYRINKEVQYLPDNGKYMGIDPGIDNAFACATNTEKLPLLINGHNLKAVNQYYNKEHSRLKALQAKYHQLETKIMTKQGIKPIYPETKAMQRITEWRNRKIYQFAHKASKRIVEYALSCGVNTIVIGNTKSWKRSSNMGRKNNQNFIGIPHKTMIDMIQYKANLVGITVIRTNESYTSQTSSLDHEKPCWANGNTSRKKQGKSPINRRIHRGLFKANDDRLINADVNGALQIIRKVFPKYSLNDGIAGVVLRPVKWTPLI</sequence>
<organism evidence="8 10">
    <name type="scientific">Lactobacillus iners</name>
    <dbReference type="NCBI Taxonomy" id="147802"/>
    <lineage>
        <taxon>Bacteria</taxon>
        <taxon>Bacillati</taxon>
        <taxon>Bacillota</taxon>
        <taxon>Bacilli</taxon>
        <taxon>Lactobacillales</taxon>
        <taxon>Lactobacillaceae</taxon>
        <taxon>Lactobacillus</taxon>
    </lineage>
</organism>
<dbReference type="InterPro" id="IPR001959">
    <property type="entry name" value="Transposase"/>
</dbReference>
<dbReference type="GO" id="GO:0006310">
    <property type="term" value="P:DNA recombination"/>
    <property type="evidence" value="ECO:0007669"/>
    <property type="project" value="UniProtKB-KW"/>
</dbReference>
<dbReference type="NCBIfam" id="NF040570">
    <property type="entry name" value="guided_TnpB"/>
    <property type="match status" value="1"/>
</dbReference>
<dbReference type="NCBIfam" id="TIGR01766">
    <property type="entry name" value="IS200/IS605 family accessory protein TnpB-like domain"/>
    <property type="match status" value="1"/>
</dbReference>
<keyword evidence="3" id="KW-0238">DNA-binding</keyword>